<evidence type="ECO:0000256" key="6">
    <source>
        <dbReference type="ARBA" id="ARBA00022827"/>
    </source>
</evidence>
<dbReference type="GO" id="GO:0010181">
    <property type="term" value="F:FMN binding"/>
    <property type="evidence" value="ECO:0007669"/>
    <property type="project" value="TreeGrafter"/>
</dbReference>
<dbReference type="EC" id="1.6.2.4" evidence="9"/>
<evidence type="ECO:0000256" key="4">
    <source>
        <dbReference type="ARBA" id="ARBA00022630"/>
    </source>
</evidence>
<dbReference type="Gene3D" id="3.10.120.10">
    <property type="entry name" value="Cytochrome b5-like heme/steroid binding domain"/>
    <property type="match status" value="1"/>
</dbReference>
<evidence type="ECO:0000256" key="7">
    <source>
        <dbReference type="ARBA" id="ARBA00023002"/>
    </source>
</evidence>
<comment type="similarity">
    <text evidence="2">Belongs to the indoleamine 2,3-dioxygenase family.</text>
</comment>
<dbReference type="GO" id="GO:0003958">
    <property type="term" value="F:NADPH-hemoprotein reductase activity"/>
    <property type="evidence" value="ECO:0007669"/>
    <property type="project" value="UniProtKB-EC"/>
</dbReference>
<evidence type="ECO:0000256" key="3">
    <source>
        <dbReference type="ARBA" id="ARBA00022617"/>
    </source>
</evidence>
<feature type="compositionally biased region" description="Polar residues" evidence="10">
    <location>
        <begin position="1601"/>
        <end position="1622"/>
    </location>
</feature>
<dbReference type="Pfam" id="PF00667">
    <property type="entry name" value="FAD_binding_1"/>
    <property type="match status" value="1"/>
</dbReference>
<dbReference type="Pfam" id="PF00173">
    <property type="entry name" value="Cyt-b5"/>
    <property type="match status" value="1"/>
</dbReference>
<comment type="cofactor">
    <cofactor evidence="1">
        <name>FAD</name>
        <dbReference type="ChEBI" id="CHEBI:57692"/>
    </cofactor>
</comment>
<protein>
    <recommendedName>
        <fullName evidence="9">NADPH--hemoprotein reductase</fullName>
        <ecNumber evidence="9">1.6.2.4</ecNumber>
    </recommendedName>
</protein>
<gene>
    <name evidence="12" type="ORF">QBC37DRAFT_375950</name>
</gene>
<feature type="region of interest" description="Disordered" evidence="10">
    <location>
        <begin position="491"/>
        <end position="510"/>
    </location>
</feature>
<keyword evidence="5" id="KW-0479">Metal-binding</keyword>
<dbReference type="GO" id="GO:0005829">
    <property type="term" value="C:cytosol"/>
    <property type="evidence" value="ECO:0007669"/>
    <property type="project" value="TreeGrafter"/>
</dbReference>
<evidence type="ECO:0000256" key="1">
    <source>
        <dbReference type="ARBA" id="ARBA00001974"/>
    </source>
</evidence>
<dbReference type="GO" id="GO:0020037">
    <property type="term" value="F:heme binding"/>
    <property type="evidence" value="ECO:0007669"/>
    <property type="project" value="InterPro"/>
</dbReference>
<keyword evidence="3" id="KW-0349">Heme</keyword>
<feature type="domain" description="Cytochrome b5 heme-binding" evidence="11">
    <location>
        <begin position="983"/>
        <end position="1064"/>
    </location>
</feature>
<evidence type="ECO:0000313" key="12">
    <source>
        <dbReference type="EMBL" id="KAK4211511.1"/>
    </source>
</evidence>
<evidence type="ECO:0000256" key="2">
    <source>
        <dbReference type="ARBA" id="ARBA00007119"/>
    </source>
</evidence>
<reference evidence="12" key="1">
    <citation type="journal article" date="2023" name="Mol. Phylogenet. Evol.">
        <title>Genome-scale phylogeny and comparative genomics of the fungal order Sordariales.</title>
        <authorList>
            <person name="Hensen N."/>
            <person name="Bonometti L."/>
            <person name="Westerberg I."/>
            <person name="Brannstrom I.O."/>
            <person name="Guillou S."/>
            <person name="Cros-Aarteil S."/>
            <person name="Calhoun S."/>
            <person name="Haridas S."/>
            <person name="Kuo A."/>
            <person name="Mondo S."/>
            <person name="Pangilinan J."/>
            <person name="Riley R."/>
            <person name="LaButti K."/>
            <person name="Andreopoulos B."/>
            <person name="Lipzen A."/>
            <person name="Chen C."/>
            <person name="Yan M."/>
            <person name="Daum C."/>
            <person name="Ng V."/>
            <person name="Clum A."/>
            <person name="Steindorff A."/>
            <person name="Ohm R.A."/>
            <person name="Martin F."/>
            <person name="Silar P."/>
            <person name="Natvig D.O."/>
            <person name="Lalanne C."/>
            <person name="Gautier V."/>
            <person name="Ament-Velasquez S.L."/>
            <person name="Kruys A."/>
            <person name="Hutchinson M.I."/>
            <person name="Powell A.J."/>
            <person name="Barry K."/>
            <person name="Miller A.N."/>
            <person name="Grigoriev I.V."/>
            <person name="Debuchy R."/>
            <person name="Gladieux P."/>
            <person name="Hiltunen Thoren M."/>
            <person name="Johannesson H."/>
        </authorList>
    </citation>
    <scope>NUCLEOTIDE SEQUENCE</scope>
    <source>
        <strain evidence="12">PSN293</strain>
    </source>
</reference>
<name>A0AAN6Y3F6_9PEZI</name>
<organism evidence="12 13">
    <name type="scientific">Rhypophila decipiens</name>
    <dbReference type="NCBI Taxonomy" id="261697"/>
    <lineage>
        <taxon>Eukaryota</taxon>
        <taxon>Fungi</taxon>
        <taxon>Dikarya</taxon>
        <taxon>Ascomycota</taxon>
        <taxon>Pezizomycotina</taxon>
        <taxon>Sordariomycetes</taxon>
        <taxon>Sordariomycetidae</taxon>
        <taxon>Sordariales</taxon>
        <taxon>Naviculisporaceae</taxon>
        <taxon>Rhypophila</taxon>
    </lineage>
</organism>
<dbReference type="InterPro" id="IPR037217">
    <property type="entry name" value="Trp/Indoleamine_2_3_dOase-like"/>
</dbReference>
<dbReference type="SUPFAM" id="SSF140959">
    <property type="entry name" value="Indolic compounds 2,3-dioxygenase-like"/>
    <property type="match status" value="1"/>
</dbReference>
<dbReference type="InterPro" id="IPR001433">
    <property type="entry name" value="OxRdtase_FAD/NAD-bd"/>
</dbReference>
<keyword evidence="7" id="KW-0560">Oxidoreductase</keyword>
<dbReference type="InterPro" id="IPR003097">
    <property type="entry name" value="CysJ-like_FAD-binding"/>
</dbReference>
<dbReference type="InterPro" id="IPR039261">
    <property type="entry name" value="FNR_nucleotide-bd"/>
</dbReference>
<accession>A0AAN6Y3F6</accession>
<evidence type="ECO:0000256" key="10">
    <source>
        <dbReference type="SAM" id="MobiDB-lite"/>
    </source>
</evidence>
<dbReference type="EMBL" id="MU858147">
    <property type="protein sequence ID" value="KAK4211511.1"/>
    <property type="molecule type" value="Genomic_DNA"/>
</dbReference>
<dbReference type="InterPro" id="IPR023173">
    <property type="entry name" value="NADPH_Cyt_P450_Rdtase_alpha"/>
</dbReference>
<feature type="region of interest" description="Disordered" evidence="10">
    <location>
        <begin position="1585"/>
        <end position="1668"/>
    </location>
</feature>
<dbReference type="InterPro" id="IPR001709">
    <property type="entry name" value="Flavoprot_Pyr_Nucl_cyt_Rdtase"/>
</dbReference>
<dbReference type="GO" id="GO:0016702">
    <property type="term" value="F:oxidoreductase activity, acting on single donors with incorporation of molecular oxygen, incorporation of two atoms of oxygen"/>
    <property type="evidence" value="ECO:0007669"/>
    <property type="project" value="UniProtKB-ARBA"/>
</dbReference>
<evidence type="ECO:0000256" key="8">
    <source>
        <dbReference type="ARBA" id="ARBA00023004"/>
    </source>
</evidence>
<dbReference type="InterPro" id="IPR017938">
    <property type="entry name" value="Riboflavin_synthase-like_b-brl"/>
</dbReference>
<dbReference type="PROSITE" id="PS50255">
    <property type="entry name" value="CYTOCHROME_B5_2"/>
    <property type="match status" value="1"/>
</dbReference>
<dbReference type="PANTHER" id="PTHR19384:SF17">
    <property type="entry name" value="NADPH--CYTOCHROME P450 REDUCTASE"/>
    <property type="match status" value="1"/>
</dbReference>
<dbReference type="SMART" id="SM01117">
    <property type="entry name" value="Cyt-b5"/>
    <property type="match status" value="1"/>
</dbReference>
<evidence type="ECO:0000256" key="9">
    <source>
        <dbReference type="ARBA" id="ARBA00023797"/>
    </source>
</evidence>
<evidence type="ECO:0000259" key="11">
    <source>
        <dbReference type="PROSITE" id="PS50255"/>
    </source>
</evidence>
<dbReference type="SUPFAM" id="SSF63380">
    <property type="entry name" value="Riboflavin synthase domain-like"/>
    <property type="match status" value="1"/>
</dbReference>
<dbReference type="Gene3D" id="2.40.30.10">
    <property type="entry name" value="Translation factors"/>
    <property type="match status" value="1"/>
</dbReference>
<dbReference type="PRINTS" id="PR00371">
    <property type="entry name" value="FPNCR"/>
</dbReference>
<dbReference type="Pfam" id="PF01231">
    <property type="entry name" value="IDO"/>
    <property type="match status" value="1"/>
</dbReference>
<proteinExistence type="inferred from homology"/>
<keyword evidence="4" id="KW-0285">Flavoprotein</keyword>
<dbReference type="Gene3D" id="1.20.58.480">
    <property type="match status" value="1"/>
</dbReference>
<dbReference type="GO" id="GO:0046872">
    <property type="term" value="F:metal ion binding"/>
    <property type="evidence" value="ECO:0007669"/>
    <property type="project" value="UniProtKB-KW"/>
</dbReference>
<comment type="caution">
    <text evidence="12">The sequence shown here is derived from an EMBL/GenBank/DDBJ whole genome shotgun (WGS) entry which is preliminary data.</text>
</comment>
<keyword evidence="13" id="KW-1185">Reference proteome</keyword>
<dbReference type="Pfam" id="PF00175">
    <property type="entry name" value="NAD_binding_1"/>
    <property type="match status" value="1"/>
</dbReference>
<dbReference type="Gene3D" id="3.40.50.80">
    <property type="entry name" value="Nucleotide-binding domain of ferredoxin-NADP reductase (FNR) module"/>
    <property type="match status" value="1"/>
</dbReference>
<reference evidence="12" key="2">
    <citation type="submission" date="2023-05" db="EMBL/GenBank/DDBJ databases">
        <authorList>
            <consortium name="Lawrence Berkeley National Laboratory"/>
            <person name="Steindorff A."/>
            <person name="Hensen N."/>
            <person name="Bonometti L."/>
            <person name="Westerberg I."/>
            <person name="Brannstrom I.O."/>
            <person name="Guillou S."/>
            <person name="Cros-Aarteil S."/>
            <person name="Calhoun S."/>
            <person name="Haridas S."/>
            <person name="Kuo A."/>
            <person name="Mondo S."/>
            <person name="Pangilinan J."/>
            <person name="Riley R."/>
            <person name="Labutti K."/>
            <person name="Andreopoulos B."/>
            <person name="Lipzen A."/>
            <person name="Chen C."/>
            <person name="Yanf M."/>
            <person name="Daum C."/>
            <person name="Ng V."/>
            <person name="Clum A."/>
            <person name="Ohm R."/>
            <person name="Martin F."/>
            <person name="Silar P."/>
            <person name="Natvig D."/>
            <person name="Lalanne C."/>
            <person name="Gautier V."/>
            <person name="Ament-Velasquez S.L."/>
            <person name="Kruys A."/>
            <person name="Hutchinson M.I."/>
            <person name="Powell A.J."/>
            <person name="Barry K."/>
            <person name="Miller A.N."/>
            <person name="Grigoriev I.V."/>
            <person name="Debuchy R."/>
            <person name="Gladieux P."/>
            <person name="Thoren M.H."/>
            <person name="Johannesson H."/>
        </authorList>
    </citation>
    <scope>NUCLEOTIDE SEQUENCE</scope>
    <source>
        <strain evidence="12">PSN293</strain>
    </source>
</reference>
<dbReference type="SUPFAM" id="SSF55856">
    <property type="entry name" value="Cytochrome b5-like heme/steroid binding domain"/>
    <property type="match status" value="1"/>
</dbReference>
<dbReference type="Proteomes" id="UP001301769">
    <property type="component" value="Unassembled WGS sequence"/>
</dbReference>
<keyword evidence="8" id="KW-0408">Iron</keyword>
<dbReference type="Gene3D" id="1.20.990.10">
    <property type="entry name" value="NADPH-cytochrome p450 Reductase, Chain A, domain 3"/>
    <property type="match status" value="1"/>
</dbReference>
<dbReference type="FunFam" id="3.10.120.10:FF:000007">
    <property type="entry name" value="Sulfite oxidase, mitochondrial"/>
    <property type="match status" value="1"/>
</dbReference>
<evidence type="ECO:0000313" key="13">
    <source>
        <dbReference type="Proteomes" id="UP001301769"/>
    </source>
</evidence>
<sequence length="1668" mass="183438">MSACPVSGMAGGTCPAGSASGRSQVGPRGCSFSGYCQPGDIHAAFDIPRGVDAEEWLRMRERKSINEVLYRNFPSVKEIEHLKNIDTLTASDHDLLAVALGAPARQVMIRAEEIGPATGWKDGYLSAEHGFCPPDYNESPGALANSPGRIWSDLCERIPGCVARGKLRESVAALPLVQGTEDVIPDKALWAAVVALGMICSIYRYEDKNDGNEGVTVNPTKYRPDCEMGDGLGEEMTGIPLCVALPYWQISRRMGRAIPHLTFPDQASYNMKIRDPTSTYPYVGRFDNMDMRWPVFGERTEIAFQKGCADTSASFQHGPDAIAAAQEHVMNRNNEGLLRELIRLKEILERMPNAFHTINTNPNSGENYVPGHQWVRWGKFSAPLSKRCPASSGLQFPPFLVMDAFLRRKKYDSFLGAEGLHLRAWMPSNLRAFIAAVELHYSIPDYVKQSGDPRLMGVFEGILEIYCGSRGFLSTHSFKVFGILEVASKSGRTETNGGSGAADGDGRPWEETHRQFNESMKERILPYRDLAVEPHEMRGTFEECRYKARLANRSFVDADPNRSIAMVTLDIQNTGITFQPGDRLAVMPFNSWGECAKVAAALGLGDYLDHRVPLTPTWKRFSQHLASISHTSQQPELTVKDILRRGHLSPITKELALKIHHMLRASSNTVLQVLATEEWPVRASLGDLLQCAVTETNPHIWDRAFDLSGDLSWLTDLIAVEVPRTYSISTHSNELLPSTVDLTISRAEYKLCSTFAGDKDITSAGVGSGFLNPFVNSSDEMIETDEEILVGVSRPLNFQLPLDRAAPCAFFAGGSGIAPFRSFWQARMRAHHNPARRDILYLGVQCREKFCYEDELRDYMEAGLMEVHLAFSRDSRGLVYDQRTHDLVEKEMPPRYIDALIVEQGATISELVMSKKQGGLGGYLYVCGSVSVFDSVMNGIRKALYNHCSATMESADIIISKAFAERRFMLDVFMTPKPLPCNLPTISLSQLGRHTGHRPDSRMWIAVHGSVYDVTDFCPMHPGGTLIIKSNAGVDCSKTFDNLAHTNNPEVSSLLTKYFIGHLTPKPDFHASQDLSDMYDMWSSYLRTTVETLVAHQFEMYEIMGASDDGTSNEFLRGSENVWSRENSVNIGLGVRMFYDYQSRLLQGGFSALFGPKLHELVLKLSFALADVSSAGTDTRLPDVLGTIARAKTSSDAVATSQEVALVGRFLGENSSNIRFAEKGVFNYAAKSVQLDIEFLEDIREEACHGMDAFESVMAMDAQTDDERVIVLFSFLMQTLERMAKRLQVFYNKLAQYKVYQPTLEKNPARARWNLVRRRVFDGSFFTLTAETVLGAAPAYASNHQAAGGVDFDGVMKRIQDSLRNAPQLGPAPQSLNAMHLARATTPPTEMNAMARHENNTAVRAMSSFIDKNKRAIRRLSKMPSVQLTFEQIQAAVEQQDGLMGMMNRRPPTPPSSTNESPMSAFMKSQMANGSLHGPSSSASRASSMERMMSGLQNRGRALNSRMPVQQSASLGGMGNIPGAGRSPPTPPLDATTALEAMMGKLNVRRSGSVPPSPAMSLGAVSEMGRMGTGLGIRPGRSMSVRSVSSVGGNHHHYQAGQGQQSNMTTTHGKKLSSNSLRSFMLGSGNSVIGGNSNGGPASSRSSSVSRGRNTMPAFGGIRVAPTF</sequence>
<feature type="region of interest" description="Disordered" evidence="10">
    <location>
        <begin position="1"/>
        <end position="23"/>
    </location>
</feature>
<dbReference type="GO" id="GO:0019441">
    <property type="term" value="P:L-tryptophan catabolic process to kynurenine"/>
    <property type="evidence" value="ECO:0007669"/>
    <property type="project" value="InterPro"/>
</dbReference>
<dbReference type="GO" id="GO:0050660">
    <property type="term" value="F:flavin adenine dinucleotide binding"/>
    <property type="evidence" value="ECO:0007669"/>
    <property type="project" value="TreeGrafter"/>
</dbReference>
<dbReference type="InterPro" id="IPR000898">
    <property type="entry name" value="Indolamine_dOase"/>
</dbReference>
<dbReference type="PANTHER" id="PTHR19384">
    <property type="entry name" value="NITRIC OXIDE SYNTHASE-RELATED"/>
    <property type="match status" value="1"/>
</dbReference>
<dbReference type="InterPro" id="IPR036400">
    <property type="entry name" value="Cyt_B5-like_heme/steroid_sf"/>
</dbReference>
<feature type="compositionally biased region" description="Low complexity" evidence="10">
    <location>
        <begin position="1627"/>
        <end position="1654"/>
    </location>
</feature>
<evidence type="ECO:0000256" key="5">
    <source>
        <dbReference type="ARBA" id="ARBA00022723"/>
    </source>
</evidence>
<keyword evidence="6" id="KW-0274">FAD</keyword>
<dbReference type="SUPFAM" id="SSF52343">
    <property type="entry name" value="Ferredoxin reductase-like, C-terminal NADP-linked domain"/>
    <property type="match status" value="1"/>
</dbReference>
<dbReference type="InterPro" id="IPR001199">
    <property type="entry name" value="Cyt_B5-like_heme/steroid-bd"/>
</dbReference>